<dbReference type="AlphaFoldDB" id="A0AAD4N239"/>
<evidence type="ECO:0000313" key="2">
    <source>
        <dbReference type="Proteomes" id="UP001201812"/>
    </source>
</evidence>
<sequence>MSLSKPARDCDKIMSFLFWTLFACCTIGCLGNVYHKTNCVEHCKQELNIDAEGSTRIKNFTHMIEDETNSTILSQNCQNTEKYVVCLEKNCDIAQYRNSNDSKMQAIYRDFSDTIHKYRMTSPACENAKEWSSAAKCIHKVFKTWNGSDFVKPMYYVMYDVEKLGSVCKAQLEVMPQIEEKFSKSCGKNASNLFIRFYKNAVISFAHLRGLEMSELSSECNDFLSYVDVALNDYKASLYYKIAHYVSSVFGLKQFMI</sequence>
<dbReference type="EMBL" id="JAKKPZ010000016">
    <property type="protein sequence ID" value="KAI1713088.1"/>
    <property type="molecule type" value="Genomic_DNA"/>
</dbReference>
<protein>
    <submittedName>
        <fullName evidence="1">Uncharacterized protein</fullName>
    </submittedName>
</protein>
<gene>
    <name evidence="1" type="ORF">DdX_09160</name>
</gene>
<organism evidence="1 2">
    <name type="scientific">Ditylenchus destructor</name>
    <dbReference type="NCBI Taxonomy" id="166010"/>
    <lineage>
        <taxon>Eukaryota</taxon>
        <taxon>Metazoa</taxon>
        <taxon>Ecdysozoa</taxon>
        <taxon>Nematoda</taxon>
        <taxon>Chromadorea</taxon>
        <taxon>Rhabditida</taxon>
        <taxon>Tylenchina</taxon>
        <taxon>Tylenchomorpha</taxon>
        <taxon>Sphaerularioidea</taxon>
        <taxon>Anguinidae</taxon>
        <taxon>Anguininae</taxon>
        <taxon>Ditylenchus</taxon>
    </lineage>
</organism>
<reference evidence="1" key="1">
    <citation type="submission" date="2022-01" db="EMBL/GenBank/DDBJ databases">
        <title>Genome Sequence Resource for Two Populations of Ditylenchus destructor, the Migratory Endoparasitic Phytonematode.</title>
        <authorList>
            <person name="Zhang H."/>
            <person name="Lin R."/>
            <person name="Xie B."/>
        </authorList>
    </citation>
    <scope>NUCLEOTIDE SEQUENCE</scope>
    <source>
        <strain evidence="1">BazhouSP</strain>
    </source>
</reference>
<evidence type="ECO:0000313" key="1">
    <source>
        <dbReference type="EMBL" id="KAI1713088.1"/>
    </source>
</evidence>
<accession>A0AAD4N239</accession>
<keyword evidence="2" id="KW-1185">Reference proteome</keyword>
<name>A0AAD4N239_9BILA</name>
<dbReference type="PROSITE" id="PS51257">
    <property type="entry name" value="PROKAR_LIPOPROTEIN"/>
    <property type="match status" value="1"/>
</dbReference>
<proteinExistence type="predicted"/>
<dbReference type="Proteomes" id="UP001201812">
    <property type="component" value="Unassembled WGS sequence"/>
</dbReference>
<comment type="caution">
    <text evidence="1">The sequence shown here is derived from an EMBL/GenBank/DDBJ whole genome shotgun (WGS) entry which is preliminary data.</text>
</comment>